<evidence type="ECO:0000313" key="1">
    <source>
        <dbReference type="EMBL" id="UFQ02892.1"/>
    </source>
</evidence>
<dbReference type="EMBL" id="CP075567">
    <property type="protein sequence ID" value="UFQ02892.1"/>
    <property type="molecule type" value="Genomic_DNA"/>
</dbReference>
<reference evidence="1 2" key="1">
    <citation type="journal article" date="2022" name="Int. J. Syst. Evol. Microbiol.">
        <title>Pseudomonas fitomaticsae sp. nov., isolated at Marimurtra Botanical Garden in Blanes, Catalonia, Spain.</title>
        <authorList>
            <person name="Atanasov K.E."/>
            <person name="Galbis D.M."/>
            <person name="Cornado D."/>
            <person name="Serpico A."/>
            <person name="Sanchez G."/>
            <person name="Bosch M."/>
            <person name="Ferrer A."/>
            <person name="Altabella T."/>
        </authorList>
    </citation>
    <scope>NUCLEOTIDE SEQUENCE [LARGE SCALE GENOMIC DNA]</scope>
    <source>
        <strain evidence="1 2">FIT81</strain>
    </source>
</reference>
<dbReference type="Pfam" id="PF20288">
    <property type="entry name" value="MC2"/>
    <property type="match status" value="1"/>
</dbReference>
<keyword evidence="2" id="KW-1185">Reference proteome</keyword>
<name>A0ABY3QA45_9PSED</name>
<dbReference type="InterPro" id="IPR046904">
    <property type="entry name" value="ABC-3C_MC2"/>
</dbReference>
<dbReference type="Proteomes" id="UP001162907">
    <property type="component" value="Chromosome"/>
</dbReference>
<proteinExistence type="predicted"/>
<sequence length="143" mass="16456">MKSKDLYNSPVEVGARIVLLLAGLTRTLDLDELIFLDYASIYSGDFQGGPSLHPMMVNRLTELVRRREIFPGAIKLFTSKGLMNSQIDEQGFRYAVTDEGRAFATKLTTDYHADFRRRVSWVEENIDYLMVQRLTIYKVERAV</sequence>
<evidence type="ECO:0008006" key="3">
    <source>
        <dbReference type="Google" id="ProtNLM"/>
    </source>
</evidence>
<organism evidence="1 2">
    <name type="scientific">Pseudomonas fitomaticsae</name>
    <dbReference type="NCBI Taxonomy" id="2837969"/>
    <lineage>
        <taxon>Bacteria</taxon>
        <taxon>Pseudomonadati</taxon>
        <taxon>Pseudomonadota</taxon>
        <taxon>Gammaproteobacteria</taxon>
        <taxon>Pseudomonadales</taxon>
        <taxon>Pseudomonadaceae</taxon>
        <taxon>Pseudomonas</taxon>
    </lineage>
</organism>
<evidence type="ECO:0000313" key="2">
    <source>
        <dbReference type="Proteomes" id="UP001162907"/>
    </source>
</evidence>
<protein>
    <recommendedName>
        <fullName evidence="3">Threonine transporter RhtB</fullName>
    </recommendedName>
</protein>
<accession>A0ABY3QA45</accession>
<gene>
    <name evidence="1" type="ORF">KJY40_08425</name>
</gene>